<dbReference type="EMBL" id="CAWUPB010001195">
    <property type="protein sequence ID" value="CAK7355475.1"/>
    <property type="molecule type" value="Genomic_DNA"/>
</dbReference>
<gene>
    <name evidence="1" type="ORF">DCAF_LOCUS25735</name>
</gene>
<proteinExistence type="predicted"/>
<protein>
    <submittedName>
        <fullName evidence="1">Uncharacterized protein</fullName>
    </submittedName>
</protein>
<dbReference type="Proteomes" id="UP001314170">
    <property type="component" value="Unassembled WGS sequence"/>
</dbReference>
<sequence>MRLYGSNGYGDYIEEEDLTRREDVSDDGDGVGYISYRQCGCENRIWWKLLVALLDEMTIVFGLRGREKIWVMVEVSSTLGKSIVIVFVSGDHSFRLGFLDEEL</sequence>
<accession>A0AAV1SN86</accession>
<reference evidence="1 2" key="1">
    <citation type="submission" date="2024-01" db="EMBL/GenBank/DDBJ databases">
        <authorList>
            <person name="Waweru B."/>
        </authorList>
    </citation>
    <scope>NUCLEOTIDE SEQUENCE [LARGE SCALE GENOMIC DNA]</scope>
</reference>
<name>A0AAV1SN86_9ROSI</name>
<keyword evidence="2" id="KW-1185">Reference proteome</keyword>
<organism evidence="1 2">
    <name type="scientific">Dovyalis caffra</name>
    <dbReference type="NCBI Taxonomy" id="77055"/>
    <lineage>
        <taxon>Eukaryota</taxon>
        <taxon>Viridiplantae</taxon>
        <taxon>Streptophyta</taxon>
        <taxon>Embryophyta</taxon>
        <taxon>Tracheophyta</taxon>
        <taxon>Spermatophyta</taxon>
        <taxon>Magnoliopsida</taxon>
        <taxon>eudicotyledons</taxon>
        <taxon>Gunneridae</taxon>
        <taxon>Pentapetalae</taxon>
        <taxon>rosids</taxon>
        <taxon>fabids</taxon>
        <taxon>Malpighiales</taxon>
        <taxon>Salicaceae</taxon>
        <taxon>Flacourtieae</taxon>
        <taxon>Dovyalis</taxon>
    </lineage>
</organism>
<comment type="caution">
    <text evidence="1">The sequence shown here is derived from an EMBL/GenBank/DDBJ whole genome shotgun (WGS) entry which is preliminary data.</text>
</comment>
<evidence type="ECO:0000313" key="1">
    <source>
        <dbReference type="EMBL" id="CAK7355475.1"/>
    </source>
</evidence>
<dbReference type="AlphaFoldDB" id="A0AAV1SN86"/>
<evidence type="ECO:0000313" key="2">
    <source>
        <dbReference type="Proteomes" id="UP001314170"/>
    </source>
</evidence>